<dbReference type="InterPro" id="IPR007811">
    <property type="entry name" value="RPC4"/>
</dbReference>
<keyword evidence="2" id="KW-0240">DNA-directed RNA polymerase</keyword>
<feature type="compositionally biased region" description="Low complexity" evidence="5">
    <location>
        <begin position="1"/>
        <end position="11"/>
    </location>
</feature>
<evidence type="ECO:0000313" key="7">
    <source>
        <dbReference type="Proteomes" id="UP000283895"/>
    </source>
</evidence>
<feature type="compositionally biased region" description="Gly residues" evidence="5">
    <location>
        <begin position="204"/>
        <end position="230"/>
    </location>
</feature>
<dbReference type="Pfam" id="PF05132">
    <property type="entry name" value="RNA_pol_Rpc4"/>
    <property type="match status" value="1"/>
</dbReference>
<evidence type="ECO:0000256" key="5">
    <source>
        <dbReference type="SAM" id="MobiDB-lite"/>
    </source>
</evidence>
<dbReference type="GO" id="GO:0005666">
    <property type="term" value="C:RNA polymerase III complex"/>
    <property type="evidence" value="ECO:0007669"/>
    <property type="project" value="InterPro"/>
</dbReference>
<evidence type="ECO:0000256" key="3">
    <source>
        <dbReference type="ARBA" id="ARBA00023163"/>
    </source>
</evidence>
<evidence type="ECO:0000256" key="2">
    <source>
        <dbReference type="ARBA" id="ARBA00022478"/>
    </source>
</evidence>
<name>A0A423VA13_9PEZI</name>
<dbReference type="GO" id="GO:0042797">
    <property type="term" value="P:tRNA transcription by RNA polymerase III"/>
    <property type="evidence" value="ECO:0007669"/>
    <property type="project" value="TreeGrafter"/>
</dbReference>
<feature type="compositionally biased region" description="Basic and acidic residues" evidence="5">
    <location>
        <begin position="122"/>
        <end position="147"/>
    </location>
</feature>
<dbReference type="GO" id="GO:0003677">
    <property type="term" value="F:DNA binding"/>
    <property type="evidence" value="ECO:0007669"/>
    <property type="project" value="InterPro"/>
</dbReference>
<organism evidence="6 7">
    <name type="scientific">Cytospora schulzeri</name>
    <dbReference type="NCBI Taxonomy" id="448051"/>
    <lineage>
        <taxon>Eukaryota</taxon>
        <taxon>Fungi</taxon>
        <taxon>Dikarya</taxon>
        <taxon>Ascomycota</taxon>
        <taxon>Pezizomycotina</taxon>
        <taxon>Sordariomycetes</taxon>
        <taxon>Sordariomycetidae</taxon>
        <taxon>Diaporthales</taxon>
        <taxon>Cytosporaceae</taxon>
        <taxon>Cytospora</taxon>
    </lineage>
</organism>
<keyword evidence="3" id="KW-0804">Transcription</keyword>
<evidence type="ECO:0000313" key="6">
    <source>
        <dbReference type="EMBL" id="ROV87697.1"/>
    </source>
</evidence>
<keyword evidence="4" id="KW-0539">Nucleus</keyword>
<feature type="compositionally biased region" description="Low complexity" evidence="5">
    <location>
        <begin position="80"/>
        <end position="117"/>
    </location>
</feature>
<reference evidence="6 7" key="1">
    <citation type="submission" date="2015-09" db="EMBL/GenBank/DDBJ databases">
        <title>Host preference determinants of Valsa canker pathogens revealed by comparative genomics.</title>
        <authorList>
            <person name="Yin Z."/>
            <person name="Huang L."/>
        </authorList>
    </citation>
    <scope>NUCLEOTIDE SEQUENCE [LARGE SCALE GENOMIC DNA]</scope>
    <source>
        <strain evidence="6 7">03-1</strain>
    </source>
</reference>
<dbReference type="PANTHER" id="PTHR13408:SF0">
    <property type="entry name" value="DNA-DIRECTED RNA POLYMERASE III SUBUNIT RPC4"/>
    <property type="match status" value="1"/>
</dbReference>
<evidence type="ECO:0000256" key="4">
    <source>
        <dbReference type="ARBA" id="ARBA00023242"/>
    </source>
</evidence>
<feature type="compositionally biased region" description="Basic residues" evidence="5">
    <location>
        <begin position="148"/>
        <end position="161"/>
    </location>
</feature>
<dbReference type="AlphaFoldDB" id="A0A423VA13"/>
<feature type="region of interest" description="Disordered" evidence="5">
    <location>
        <begin position="297"/>
        <end position="318"/>
    </location>
</feature>
<proteinExistence type="predicted"/>
<keyword evidence="7" id="KW-1185">Reference proteome</keyword>
<evidence type="ECO:0008006" key="8">
    <source>
        <dbReference type="Google" id="ProtNLM"/>
    </source>
</evidence>
<comment type="caution">
    <text evidence="6">The sequence shown here is derived from an EMBL/GenBank/DDBJ whole genome shotgun (WGS) entry which is preliminary data.</text>
</comment>
<sequence>MAPEGEGSARGARGGGARVRGYRPRRGGPRGGRGGATTAAPSNGNNAPDADMGDATAPAPAPAAAAAAAPTDSQANTNAPSNPQPDSTPSSSTTRPVASRPTPARAGAAGAAKFLPRAVRRSQLDREAIAQKESQKQEDRAAQEARLRRGGRGRGGGRRARGGAPGGYQDRIIKGGAGGFASMIEATGSRGSSSGFGRLYDYGSAGGSGGGSGGGSWGGGGGVKSEGGPSGFSTESSRPTGKRMNTDKIVEYVVIEDEEEQVKNKEGAAVLLPKGMQRADPKEPDQPVIATAEEVEAADRGETIIPVSSGGSEEDEVDGDVFFNDADVEMRDDERQWPGAKPESRVKVEGEEVTEIDTLTMKKASKKAEQKAKKLKTKFKDPEDQLAAETLAFQRRLFGVESDEDSDSEAPKEVKAPRKPAIIDGNLYMFQFPPVLPPLHVERPQRSQNPVKDEPNDDMVMLDAPDHKPVDLTAADDFNTIKQEEGAANAAKNASQSDEAPSGFLGKLIIRKSGKMQIDYGGMIFDCESGIPVEFLRTAVLTEMDDEKKTDGYAGTAYGMGQIAGKFVSVPKWSDEEEWVVDPSELPPNGVDAA</sequence>
<dbReference type="OrthoDB" id="5836119at2759"/>
<dbReference type="STRING" id="356882.A0A423VA13"/>
<dbReference type="EMBL" id="LKEA01000090">
    <property type="protein sequence ID" value="ROV87697.1"/>
    <property type="molecule type" value="Genomic_DNA"/>
</dbReference>
<feature type="compositionally biased region" description="Low complexity" evidence="5">
    <location>
        <begin position="36"/>
        <end position="72"/>
    </location>
</feature>
<accession>A0A423VA13</accession>
<comment type="subcellular location">
    <subcellularLocation>
        <location evidence="1">Nucleus</location>
    </subcellularLocation>
</comment>
<gene>
    <name evidence="6" type="ORF">VMCG_10562</name>
</gene>
<protein>
    <recommendedName>
        <fullName evidence="8">DNA-directed RNA polymerase III subunit RPC4</fullName>
    </recommendedName>
</protein>
<feature type="region of interest" description="Disordered" evidence="5">
    <location>
        <begin position="202"/>
        <end position="244"/>
    </location>
</feature>
<evidence type="ECO:0000256" key="1">
    <source>
        <dbReference type="ARBA" id="ARBA00004123"/>
    </source>
</evidence>
<dbReference type="Proteomes" id="UP000283895">
    <property type="component" value="Unassembled WGS sequence"/>
</dbReference>
<dbReference type="PANTHER" id="PTHR13408">
    <property type="entry name" value="DNA-DIRECTED RNA POLYMERASE III"/>
    <property type="match status" value="1"/>
</dbReference>
<feature type="region of interest" description="Disordered" evidence="5">
    <location>
        <begin position="1"/>
        <end position="171"/>
    </location>
</feature>